<dbReference type="EMBL" id="JACOPB010000013">
    <property type="protein sequence ID" value="MBC5710777.1"/>
    <property type="molecule type" value="Genomic_DNA"/>
</dbReference>
<feature type="domain" description="SIS" evidence="1">
    <location>
        <begin position="24"/>
        <end position="200"/>
    </location>
</feature>
<protein>
    <submittedName>
        <fullName evidence="2">SIS domain-containing protein</fullName>
    </submittedName>
</protein>
<sequence length="200" mass="21765">MELYDRYPALRSCRFEIEETVSIVEKALQKGGKLLLCGNGGSSADCDHIVGELMKGFLKKRPAAVPEAWKDNGEAVKLFAQLQGALPAISLSAQSAIVTAYANDADPDMVYAQLTYGYGRTGDVLVAVSTSGNSENVLNAVKTANFLGLKTVGLTGGIQSKMDSLCTVTIKVPETETYRIQELHLPVYHYLCARLEEYFF</sequence>
<dbReference type="InterPro" id="IPR046348">
    <property type="entry name" value="SIS_dom_sf"/>
</dbReference>
<dbReference type="PROSITE" id="PS51464">
    <property type="entry name" value="SIS"/>
    <property type="match status" value="1"/>
</dbReference>
<organism evidence="2 3">
    <name type="scientific">Hungatella hominis</name>
    <dbReference type="NCBI Taxonomy" id="2763050"/>
    <lineage>
        <taxon>Bacteria</taxon>
        <taxon>Bacillati</taxon>
        <taxon>Bacillota</taxon>
        <taxon>Clostridia</taxon>
        <taxon>Lachnospirales</taxon>
        <taxon>Lachnospiraceae</taxon>
        <taxon>Hungatella</taxon>
    </lineage>
</organism>
<comment type="caution">
    <text evidence="2">The sequence shown here is derived from an EMBL/GenBank/DDBJ whole genome shotgun (WGS) entry which is preliminary data.</text>
</comment>
<dbReference type="RefSeq" id="WP_187023511.1">
    <property type="nucleotide sequence ID" value="NZ_JACOPB010000013.1"/>
</dbReference>
<dbReference type="InterPro" id="IPR035461">
    <property type="entry name" value="GmhA/DiaA"/>
</dbReference>
<gene>
    <name evidence="2" type="ORF">H8S75_22825</name>
</gene>
<dbReference type="InterPro" id="IPR050099">
    <property type="entry name" value="SIS_GmhA/DiaA_subfam"/>
</dbReference>
<dbReference type="InterPro" id="IPR001347">
    <property type="entry name" value="SIS_dom"/>
</dbReference>
<dbReference type="PANTHER" id="PTHR30390">
    <property type="entry name" value="SEDOHEPTULOSE 7-PHOSPHATE ISOMERASE / DNAA INITIATOR-ASSOCIATING FACTOR FOR REPLICATION INITIATION"/>
    <property type="match status" value="1"/>
</dbReference>
<proteinExistence type="predicted"/>
<reference evidence="2 3" key="1">
    <citation type="submission" date="2020-08" db="EMBL/GenBank/DDBJ databases">
        <title>Genome public.</title>
        <authorList>
            <person name="Liu C."/>
            <person name="Sun Q."/>
        </authorList>
    </citation>
    <scope>NUCLEOTIDE SEQUENCE [LARGE SCALE GENOMIC DNA]</scope>
    <source>
        <strain evidence="2 3">NSJ-66</strain>
    </source>
</reference>
<dbReference type="SUPFAM" id="SSF53697">
    <property type="entry name" value="SIS domain"/>
    <property type="match status" value="1"/>
</dbReference>
<dbReference type="CDD" id="cd05006">
    <property type="entry name" value="SIS_GmhA"/>
    <property type="match status" value="1"/>
</dbReference>
<name>A0ABR7HCA6_9FIRM</name>
<evidence type="ECO:0000313" key="3">
    <source>
        <dbReference type="Proteomes" id="UP000634672"/>
    </source>
</evidence>
<dbReference type="Proteomes" id="UP000634672">
    <property type="component" value="Unassembled WGS sequence"/>
</dbReference>
<evidence type="ECO:0000259" key="1">
    <source>
        <dbReference type="PROSITE" id="PS51464"/>
    </source>
</evidence>
<evidence type="ECO:0000313" key="2">
    <source>
        <dbReference type="EMBL" id="MBC5710777.1"/>
    </source>
</evidence>
<accession>A0ABR7HCA6</accession>
<keyword evidence="3" id="KW-1185">Reference proteome</keyword>
<dbReference type="Gene3D" id="3.40.50.10490">
    <property type="entry name" value="Glucose-6-phosphate isomerase like protein, domain 1"/>
    <property type="match status" value="1"/>
</dbReference>
<dbReference type="Pfam" id="PF13580">
    <property type="entry name" value="SIS_2"/>
    <property type="match status" value="2"/>
</dbReference>